<dbReference type="KEGG" id="ccin:107265432"/>
<evidence type="ECO:0000256" key="2">
    <source>
        <dbReference type="ARBA" id="ARBA00022692"/>
    </source>
</evidence>
<sequence length="92" mass="10158">MSGQQELQIDEDLSSKLLRKGKQSPFLMLGIAGLIGTCAYGAYKFKHRGQMSTSIFLMQLRVAAQGVAIGSLTLGMLYHMYVDYVVKAPKKE</sequence>
<keyword evidence="5 6" id="KW-0472">Membrane</keyword>
<reference evidence="9 10" key="1">
    <citation type="submission" date="2025-04" db="UniProtKB">
        <authorList>
            <consortium name="RefSeq"/>
        </authorList>
    </citation>
    <scope>IDENTIFICATION</scope>
</reference>
<protein>
    <submittedName>
        <fullName evidence="9 10">HIG1 domain family member 1A, mitochondrial</fullName>
    </submittedName>
</protein>
<evidence type="ECO:0000259" key="7">
    <source>
        <dbReference type="PROSITE" id="PS51503"/>
    </source>
</evidence>
<evidence type="ECO:0000313" key="10">
    <source>
        <dbReference type="RefSeq" id="XP_015590369.1"/>
    </source>
</evidence>
<evidence type="ECO:0000313" key="9">
    <source>
        <dbReference type="RefSeq" id="XP_015590367.1"/>
    </source>
</evidence>
<dbReference type="GO" id="GO:0097250">
    <property type="term" value="P:mitochondrial respirasome assembly"/>
    <property type="evidence" value="ECO:0007669"/>
    <property type="project" value="TreeGrafter"/>
</dbReference>
<dbReference type="PROSITE" id="PS51503">
    <property type="entry name" value="HIG1"/>
    <property type="match status" value="1"/>
</dbReference>
<gene>
    <name evidence="9 10" type="primary">LOC107265432</name>
</gene>
<keyword evidence="2 6" id="KW-0812">Transmembrane</keyword>
<keyword evidence="4" id="KW-0496">Mitochondrion</keyword>
<accession>A0AAJ7BNE3</accession>
<evidence type="ECO:0000256" key="6">
    <source>
        <dbReference type="SAM" id="Phobius"/>
    </source>
</evidence>
<dbReference type="Gene3D" id="6.10.140.1320">
    <property type="match status" value="1"/>
</dbReference>
<dbReference type="GeneID" id="107265432"/>
<evidence type="ECO:0000256" key="5">
    <source>
        <dbReference type="ARBA" id="ARBA00023136"/>
    </source>
</evidence>
<evidence type="ECO:0000256" key="1">
    <source>
        <dbReference type="ARBA" id="ARBA00004325"/>
    </source>
</evidence>
<feature type="domain" description="HIG1" evidence="7">
    <location>
        <begin position="1"/>
        <end position="90"/>
    </location>
</feature>
<dbReference type="Proteomes" id="UP000694920">
    <property type="component" value="Unplaced"/>
</dbReference>
<feature type="transmembrane region" description="Helical" evidence="6">
    <location>
        <begin position="63"/>
        <end position="82"/>
    </location>
</feature>
<name>A0AAJ7BNE3_CEPCN</name>
<dbReference type="AlphaFoldDB" id="A0AAJ7BNE3"/>
<dbReference type="PANTHER" id="PTHR12297">
    <property type="entry name" value="HYPOXIA-INDUCBILE GENE 1 HIG1 -RELATED"/>
    <property type="match status" value="1"/>
</dbReference>
<comment type="subcellular location">
    <subcellularLocation>
        <location evidence="1">Mitochondrion membrane</location>
    </subcellularLocation>
</comment>
<evidence type="ECO:0000256" key="4">
    <source>
        <dbReference type="ARBA" id="ARBA00023128"/>
    </source>
</evidence>
<dbReference type="GO" id="GO:0031966">
    <property type="term" value="C:mitochondrial membrane"/>
    <property type="evidence" value="ECO:0007669"/>
    <property type="project" value="UniProtKB-SubCell"/>
</dbReference>
<keyword evidence="8" id="KW-1185">Reference proteome</keyword>
<proteinExistence type="predicted"/>
<feature type="transmembrane region" description="Helical" evidence="6">
    <location>
        <begin position="26"/>
        <end position="43"/>
    </location>
</feature>
<keyword evidence="3 6" id="KW-1133">Transmembrane helix</keyword>
<organism evidence="8 9">
    <name type="scientific">Cephus cinctus</name>
    <name type="common">Wheat stem sawfly</name>
    <dbReference type="NCBI Taxonomy" id="211228"/>
    <lineage>
        <taxon>Eukaryota</taxon>
        <taxon>Metazoa</taxon>
        <taxon>Ecdysozoa</taxon>
        <taxon>Arthropoda</taxon>
        <taxon>Hexapoda</taxon>
        <taxon>Insecta</taxon>
        <taxon>Pterygota</taxon>
        <taxon>Neoptera</taxon>
        <taxon>Endopterygota</taxon>
        <taxon>Hymenoptera</taxon>
        <taxon>Cephoidea</taxon>
        <taxon>Cephidae</taxon>
        <taxon>Cephus</taxon>
    </lineage>
</organism>
<dbReference type="InterPro" id="IPR050355">
    <property type="entry name" value="RCF1"/>
</dbReference>
<dbReference type="PANTHER" id="PTHR12297:SF3">
    <property type="entry name" value="HIG1 DOMAIN FAMILY MEMBER 1A"/>
    <property type="match status" value="1"/>
</dbReference>
<dbReference type="RefSeq" id="XP_015590369.1">
    <property type="nucleotide sequence ID" value="XM_015734883.2"/>
</dbReference>
<dbReference type="RefSeq" id="XP_015590367.1">
    <property type="nucleotide sequence ID" value="XM_015734881.2"/>
</dbReference>
<dbReference type="Pfam" id="PF04588">
    <property type="entry name" value="HIG_1_N"/>
    <property type="match status" value="1"/>
</dbReference>
<evidence type="ECO:0000256" key="3">
    <source>
        <dbReference type="ARBA" id="ARBA00022989"/>
    </source>
</evidence>
<dbReference type="InterPro" id="IPR007667">
    <property type="entry name" value="Hypoxia_induced_domain"/>
</dbReference>
<evidence type="ECO:0000313" key="8">
    <source>
        <dbReference type="Proteomes" id="UP000694920"/>
    </source>
</evidence>